<organism evidence="1 2">
    <name type="scientific">Martelella mediterranea</name>
    <dbReference type="NCBI Taxonomy" id="293089"/>
    <lineage>
        <taxon>Bacteria</taxon>
        <taxon>Pseudomonadati</taxon>
        <taxon>Pseudomonadota</taxon>
        <taxon>Alphaproteobacteria</taxon>
        <taxon>Hyphomicrobiales</taxon>
        <taxon>Aurantimonadaceae</taxon>
        <taxon>Martelella</taxon>
    </lineage>
</organism>
<dbReference type="OrthoDB" id="1755431at2"/>
<protein>
    <recommendedName>
        <fullName evidence="3">Protein phosphatase 2C-like protein</fullName>
    </recommendedName>
</protein>
<dbReference type="AlphaFoldDB" id="A0A4R3NM66"/>
<evidence type="ECO:0000313" key="2">
    <source>
        <dbReference type="Proteomes" id="UP000295097"/>
    </source>
</evidence>
<evidence type="ECO:0008006" key="3">
    <source>
        <dbReference type="Google" id="ProtNLM"/>
    </source>
</evidence>
<dbReference type="InterPro" id="IPR036457">
    <property type="entry name" value="PPM-type-like_dom_sf"/>
</dbReference>
<accession>A0A4R3NM66</accession>
<gene>
    <name evidence="1" type="ORF">EDC90_10265</name>
</gene>
<dbReference type="SUPFAM" id="SSF81606">
    <property type="entry name" value="PP2C-like"/>
    <property type="match status" value="1"/>
</dbReference>
<evidence type="ECO:0000313" key="1">
    <source>
        <dbReference type="EMBL" id="TCT35351.1"/>
    </source>
</evidence>
<dbReference type="EMBL" id="SMAR01000026">
    <property type="protein sequence ID" value="TCT35351.1"/>
    <property type="molecule type" value="Genomic_DNA"/>
</dbReference>
<comment type="caution">
    <text evidence="1">The sequence shown here is derived from an EMBL/GenBank/DDBJ whole genome shotgun (WGS) entry which is preliminary data.</text>
</comment>
<sequence length="287" mass="31530">MKIRIHETINDPGRIGGHSEDRFGWNDDSVFVIDGATGIAEHQVMTGHSSDAAWLAGLAADSFTQAGHETISQTVETLNSRARDLYFKEAGTDDLPRYAWPAAAFQMLRIEGETLVTYGLGDSRLFLISDDTGEVFETSALKQNRDREAESARAHLQRIGGFRGEKDIKNDPQTLAALRTGRSRHNTPDGNIFTLGLVPEAAGRIVREETGLTAPVHGLLCSDGFAALCDLYDAFTPQQLIRAAHDQGLVALIERLRTIERSEDPEGERFPRFKVSDDATCVAFSID</sequence>
<keyword evidence="2" id="KW-1185">Reference proteome</keyword>
<dbReference type="Gene3D" id="3.60.40.10">
    <property type="entry name" value="PPM-type phosphatase domain"/>
    <property type="match status" value="1"/>
</dbReference>
<dbReference type="Proteomes" id="UP000295097">
    <property type="component" value="Unassembled WGS sequence"/>
</dbReference>
<reference evidence="1 2" key="1">
    <citation type="submission" date="2019-03" db="EMBL/GenBank/DDBJ databases">
        <title>Freshwater and sediment microbial communities from various areas in North America, analyzing microbe dynamics in response to fracking.</title>
        <authorList>
            <person name="Lamendella R."/>
        </authorList>
    </citation>
    <scope>NUCLEOTIDE SEQUENCE [LARGE SCALE GENOMIC DNA]</scope>
    <source>
        <strain evidence="1 2">175.2</strain>
    </source>
</reference>
<dbReference type="RefSeq" id="WP_132312995.1">
    <property type="nucleotide sequence ID" value="NZ_SMAR01000026.1"/>
</dbReference>
<proteinExistence type="predicted"/>
<name>A0A4R3NM66_9HYPH</name>